<dbReference type="AlphaFoldDB" id="A0A543NLG3"/>
<gene>
    <name evidence="1" type="ORF">FHX37_2621</name>
</gene>
<organism evidence="1 2">
    <name type="scientific">Haloactinospora alba</name>
    <dbReference type="NCBI Taxonomy" id="405555"/>
    <lineage>
        <taxon>Bacteria</taxon>
        <taxon>Bacillati</taxon>
        <taxon>Actinomycetota</taxon>
        <taxon>Actinomycetes</taxon>
        <taxon>Streptosporangiales</taxon>
        <taxon>Nocardiopsidaceae</taxon>
        <taxon>Haloactinospora</taxon>
    </lineage>
</organism>
<protein>
    <submittedName>
        <fullName evidence="1">Uncharacterized protein</fullName>
    </submittedName>
</protein>
<accession>A0A543NLG3</accession>
<keyword evidence="2" id="KW-1185">Reference proteome</keyword>
<evidence type="ECO:0000313" key="2">
    <source>
        <dbReference type="Proteomes" id="UP000317422"/>
    </source>
</evidence>
<dbReference type="Proteomes" id="UP000317422">
    <property type="component" value="Unassembled WGS sequence"/>
</dbReference>
<reference evidence="1 2" key="1">
    <citation type="submission" date="2019-06" db="EMBL/GenBank/DDBJ databases">
        <title>Sequencing the genomes of 1000 actinobacteria strains.</title>
        <authorList>
            <person name="Klenk H.-P."/>
        </authorList>
    </citation>
    <scope>NUCLEOTIDE SEQUENCE [LARGE SCALE GENOMIC DNA]</scope>
    <source>
        <strain evidence="1 2">DSM 45015</strain>
    </source>
</reference>
<proteinExistence type="predicted"/>
<sequence length="240" mass="26214">MVSASPFAVLQKSIDLLTTGPGQPVLPTGDVSGLDASELGAGAVVTALRDGPVEVTDALWRRVLRRSRSGQANWTVVAAGAMLPRLVVACSRFGRVPRGHVADVEAEMLAALLEEMRRLDLLQSELGTRLWRAAANTACRWGYHARRDRQRFSPQQSLDRPATRHVRDSRGPVSVLAEALAAGMVTEVEAELIARSRLESQTLAQAAHDLGLTYITARRWRKAAEERLARSLGRRNVPAR</sequence>
<dbReference type="EMBL" id="VFQC01000001">
    <property type="protein sequence ID" value="TQN32644.1"/>
    <property type="molecule type" value="Genomic_DNA"/>
</dbReference>
<name>A0A543NLG3_9ACTN</name>
<comment type="caution">
    <text evidence="1">The sequence shown here is derived from an EMBL/GenBank/DDBJ whole genome shotgun (WGS) entry which is preliminary data.</text>
</comment>
<evidence type="ECO:0000313" key="1">
    <source>
        <dbReference type="EMBL" id="TQN32644.1"/>
    </source>
</evidence>